<evidence type="ECO:0000313" key="1">
    <source>
        <dbReference type="EMBL" id="CAN97631.1"/>
    </source>
</evidence>
<dbReference type="HOGENOM" id="CLU_773631_0_0_7"/>
<proteinExistence type="predicted"/>
<dbReference type="KEGG" id="scl:sce7462"/>
<name>A9EZF9_SORC5</name>
<evidence type="ECO:0000313" key="2">
    <source>
        <dbReference type="Proteomes" id="UP000002139"/>
    </source>
</evidence>
<sequence>MRERGRGAEHGMFRAIASSPQPIRLHRLRGAILASTGFHVARAQGGQLHEMRKLELPGAPDAQPQFARHVPPQITSMVGRWPDQVWALVYAGQGMRAIEGPMPGAALWVQVSRNVVVRWDDASGCWVEHPENEWVGEWADGVIVTGSDGRFRWADGADTPIDPVLTQGIFAYNPYVTRVGEVILRVIQSPQYEPGWWIFRRGEREPERFEWPPGVDEQSAAIFIDYRSNGLFASGMLTSAEKFVAHRVQGEWKLLPPFRESHEVQGILTTSSGQVFLCARAHSMPVRIYRLTAGGDWESVSVPFHTRCSGASLFELDAARVGGCPPYQIMASENDELWLAADFGESDMHRAVLYHARG</sequence>
<gene>
    <name evidence="1" type="ordered locus">sce7462</name>
</gene>
<accession>A9EZF9</accession>
<keyword evidence="2" id="KW-1185">Reference proteome</keyword>
<dbReference type="STRING" id="448385.sce7462"/>
<organism evidence="1 2">
    <name type="scientific">Sorangium cellulosum (strain So ce56)</name>
    <name type="common">Polyangium cellulosum (strain So ce56)</name>
    <dbReference type="NCBI Taxonomy" id="448385"/>
    <lineage>
        <taxon>Bacteria</taxon>
        <taxon>Pseudomonadati</taxon>
        <taxon>Myxococcota</taxon>
        <taxon>Polyangia</taxon>
        <taxon>Polyangiales</taxon>
        <taxon>Polyangiaceae</taxon>
        <taxon>Sorangium</taxon>
    </lineage>
</organism>
<dbReference type="Proteomes" id="UP000002139">
    <property type="component" value="Chromosome"/>
</dbReference>
<dbReference type="EMBL" id="AM746676">
    <property type="protein sequence ID" value="CAN97631.1"/>
    <property type="molecule type" value="Genomic_DNA"/>
</dbReference>
<dbReference type="AlphaFoldDB" id="A9EZF9"/>
<protein>
    <submittedName>
        <fullName evidence="1">Uncharacterized protein</fullName>
    </submittedName>
</protein>
<reference evidence="1 2" key="1">
    <citation type="journal article" date="2007" name="Nat. Biotechnol.">
        <title>Complete genome sequence of the myxobacterium Sorangium cellulosum.</title>
        <authorList>
            <person name="Schneiker S."/>
            <person name="Perlova O."/>
            <person name="Kaiser O."/>
            <person name="Gerth K."/>
            <person name="Alici A."/>
            <person name="Altmeyer M.O."/>
            <person name="Bartels D."/>
            <person name="Bekel T."/>
            <person name="Beyer S."/>
            <person name="Bode E."/>
            <person name="Bode H.B."/>
            <person name="Bolten C.J."/>
            <person name="Choudhuri J.V."/>
            <person name="Doss S."/>
            <person name="Elnakady Y.A."/>
            <person name="Frank B."/>
            <person name="Gaigalat L."/>
            <person name="Goesmann A."/>
            <person name="Groeger C."/>
            <person name="Gross F."/>
            <person name="Jelsbak L."/>
            <person name="Jelsbak L."/>
            <person name="Kalinowski J."/>
            <person name="Kegler C."/>
            <person name="Knauber T."/>
            <person name="Konietzny S."/>
            <person name="Kopp M."/>
            <person name="Krause L."/>
            <person name="Krug D."/>
            <person name="Linke B."/>
            <person name="Mahmud T."/>
            <person name="Martinez-Arias R."/>
            <person name="McHardy A.C."/>
            <person name="Merai M."/>
            <person name="Meyer F."/>
            <person name="Mormann S."/>
            <person name="Munoz-Dorado J."/>
            <person name="Perez J."/>
            <person name="Pradella S."/>
            <person name="Rachid S."/>
            <person name="Raddatz G."/>
            <person name="Rosenau F."/>
            <person name="Rueckert C."/>
            <person name="Sasse F."/>
            <person name="Scharfe M."/>
            <person name="Schuster S.C."/>
            <person name="Suen G."/>
            <person name="Treuner-Lange A."/>
            <person name="Velicer G.J."/>
            <person name="Vorholter F.-J."/>
            <person name="Weissman K.J."/>
            <person name="Welch R.D."/>
            <person name="Wenzel S.C."/>
            <person name="Whitworth D.E."/>
            <person name="Wilhelm S."/>
            <person name="Wittmann C."/>
            <person name="Bloecker H."/>
            <person name="Puehler A."/>
            <person name="Mueller R."/>
        </authorList>
    </citation>
    <scope>NUCLEOTIDE SEQUENCE [LARGE SCALE GENOMIC DNA]</scope>
    <source>
        <strain evidence="2">So ce56</strain>
    </source>
</reference>